<evidence type="ECO:0008006" key="3">
    <source>
        <dbReference type="Google" id="ProtNLM"/>
    </source>
</evidence>
<gene>
    <name evidence="1" type="ORF">FE782_16245</name>
</gene>
<dbReference type="RefSeq" id="WP_138195273.1">
    <property type="nucleotide sequence ID" value="NZ_VCIW01000010.1"/>
</dbReference>
<protein>
    <recommendedName>
        <fullName evidence="3">Glycoside hydrolase family 5 domain-containing protein</fullName>
    </recommendedName>
</protein>
<evidence type="ECO:0000313" key="2">
    <source>
        <dbReference type="Proteomes" id="UP000309676"/>
    </source>
</evidence>
<evidence type="ECO:0000313" key="1">
    <source>
        <dbReference type="EMBL" id="TLS51279.1"/>
    </source>
</evidence>
<dbReference type="EMBL" id="VCIW01000010">
    <property type="protein sequence ID" value="TLS51279.1"/>
    <property type="molecule type" value="Genomic_DNA"/>
</dbReference>
<dbReference type="Gene3D" id="3.20.20.80">
    <property type="entry name" value="Glycosidases"/>
    <property type="match status" value="1"/>
</dbReference>
<organism evidence="1 2">
    <name type="scientific">Paenibacillus antri</name>
    <dbReference type="NCBI Taxonomy" id="2582848"/>
    <lineage>
        <taxon>Bacteria</taxon>
        <taxon>Bacillati</taxon>
        <taxon>Bacillota</taxon>
        <taxon>Bacilli</taxon>
        <taxon>Bacillales</taxon>
        <taxon>Paenibacillaceae</taxon>
        <taxon>Paenibacillus</taxon>
    </lineage>
</organism>
<comment type="caution">
    <text evidence="1">The sequence shown here is derived from an EMBL/GenBank/DDBJ whole genome shotgun (WGS) entry which is preliminary data.</text>
</comment>
<reference evidence="1 2" key="1">
    <citation type="submission" date="2019-05" db="EMBL/GenBank/DDBJ databases">
        <authorList>
            <person name="Narsing Rao M.P."/>
            <person name="Li W.J."/>
        </authorList>
    </citation>
    <scope>NUCLEOTIDE SEQUENCE [LARGE SCALE GENOMIC DNA]</scope>
    <source>
        <strain evidence="1 2">SYSU_K30003</strain>
    </source>
</reference>
<proteinExistence type="predicted"/>
<keyword evidence="2" id="KW-1185">Reference proteome</keyword>
<dbReference type="InterPro" id="IPR017853">
    <property type="entry name" value="GH"/>
</dbReference>
<sequence>MLKSYKTKRLHVKDGRFRLDGQPYYLQGVSFFNALFNDAFNRSEEDRRAWLAKFKAYGVNCLRVWCQWDLNPKVKTFIDVHPDHTLYTEDGQVKDLYFERLAALLAEADALDMTVEVALFVVERYEHPIAPFPLWAHERAAAEMTRRLLPYRNLILQIWNENSVHVPILYETIKRIDYARIVTNSPGYADSVYRGTHEHNDLVDVLTPHTNRSEDEFYKAAVLELEMLMEKYRKPVIDDEPARNGTLKFGGREGTTPQMHIEQIRSVRALGAYHIYHHDMFQLGYGDPSIPPSGIPDPEFSPYHRQVFEWLKAHPTW</sequence>
<dbReference type="AlphaFoldDB" id="A0A5R9G878"/>
<dbReference type="Proteomes" id="UP000309676">
    <property type="component" value="Unassembled WGS sequence"/>
</dbReference>
<accession>A0A5R9G878</accession>
<name>A0A5R9G878_9BACL</name>
<dbReference type="SUPFAM" id="SSF51445">
    <property type="entry name" value="(Trans)glycosidases"/>
    <property type="match status" value="1"/>
</dbReference>